<name>A0A1B9E0A4_9FLAO</name>
<dbReference type="AlphaFoldDB" id="A0A1B9E0A4"/>
<accession>A0A1B9E0A4</accession>
<keyword evidence="3" id="KW-1185">Reference proteome</keyword>
<evidence type="ECO:0000313" key="3">
    <source>
        <dbReference type="Proteomes" id="UP000093510"/>
    </source>
</evidence>
<keyword evidence="1" id="KW-0812">Transmembrane</keyword>
<gene>
    <name evidence="2" type="ORF">LPBF_08290</name>
</gene>
<feature type="transmembrane region" description="Helical" evidence="1">
    <location>
        <begin position="98"/>
        <end position="120"/>
    </location>
</feature>
<organism evidence="2 3">
    <name type="scientific">Flavobacterium crassostreae</name>
    <dbReference type="NCBI Taxonomy" id="1763534"/>
    <lineage>
        <taxon>Bacteria</taxon>
        <taxon>Pseudomonadati</taxon>
        <taxon>Bacteroidota</taxon>
        <taxon>Flavobacteriia</taxon>
        <taxon>Flavobacteriales</taxon>
        <taxon>Flavobacteriaceae</taxon>
        <taxon>Flavobacterium</taxon>
    </lineage>
</organism>
<dbReference type="Proteomes" id="UP000093510">
    <property type="component" value="Unassembled WGS sequence"/>
</dbReference>
<protein>
    <submittedName>
        <fullName evidence="2">Uncharacterized protein</fullName>
    </submittedName>
</protein>
<proteinExistence type="predicted"/>
<evidence type="ECO:0000313" key="2">
    <source>
        <dbReference type="EMBL" id="OCB75383.1"/>
    </source>
</evidence>
<keyword evidence="1" id="KW-1133">Transmembrane helix</keyword>
<keyword evidence="1" id="KW-0472">Membrane</keyword>
<dbReference type="EMBL" id="LVEP01000029">
    <property type="protein sequence ID" value="OCB75383.1"/>
    <property type="molecule type" value="Genomic_DNA"/>
</dbReference>
<sequence>MFFPYPKQGQKSKSTPMNKNYIRCLECGTVNLNQENCSACGAILDVVLKRKLEREHKTKQKIKQKQKTDKKPGKIELFLKNGAQHPNIILRILFQGMYYIWIFFALLIGGLISLVIAAAAG</sequence>
<comment type="caution">
    <text evidence="2">The sequence shown here is derived from an EMBL/GenBank/DDBJ whole genome shotgun (WGS) entry which is preliminary data.</text>
</comment>
<reference evidence="2 3" key="1">
    <citation type="submission" date="2016-03" db="EMBL/GenBank/DDBJ databases">
        <authorList>
            <person name="Ploux O."/>
        </authorList>
    </citation>
    <scope>NUCLEOTIDE SEQUENCE [LARGE SCALE GENOMIC DNA]</scope>
    <source>
        <strain evidence="2 3">LPB0076</strain>
    </source>
</reference>
<evidence type="ECO:0000256" key="1">
    <source>
        <dbReference type="SAM" id="Phobius"/>
    </source>
</evidence>
<dbReference type="STRING" id="1763534.GCA_001831475_00574"/>